<dbReference type="GeneID" id="25913161"/>
<dbReference type="InterPro" id="IPR035892">
    <property type="entry name" value="C2_domain_sf"/>
</dbReference>
<gene>
    <name evidence="2" type="ORF">SARC_12657</name>
</gene>
<dbReference type="RefSeq" id="XP_014148707.1">
    <property type="nucleotide sequence ID" value="XM_014293232.1"/>
</dbReference>
<protein>
    <recommendedName>
        <fullName evidence="1">C2 domain-containing protein</fullName>
    </recommendedName>
</protein>
<sequence length="106" mass="11709">MAMLPIGISTGLYAQVMVEGERIQKYRTKMVEKAPEPVFNASYTVLVQNHSKVVVDVMARNVFKADYCLGTVTLDLLDTGHEESVCVDLTDKQSMGTQVTGQLILK</sequence>
<dbReference type="SUPFAM" id="SSF49562">
    <property type="entry name" value="C2 domain (Calcium/lipid-binding domain, CaLB)"/>
    <property type="match status" value="1"/>
</dbReference>
<proteinExistence type="predicted"/>
<reference evidence="2 3" key="1">
    <citation type="submission" date="2011-02" db="EMBL/GenBank/DDBJ databases">
        <title>The Genome Sequence of Sphaeroforma arctica JP610.</title>
        <authorList>
            <consortium name="The Broad Institute Genome Sequencing Platform"/>
            <person name="Russ C."/>
            <person name="Cuomo C."/>
            <person name="Young S.K."/>
            <person name="Zeng Q."/>
            <person name="Gargeya S."/>
            <person name="Alvarado L."/>
            <person name="Berlin A."/>
            <person name="Chapman S.B."/>
            <person name="Chen Z."/>
            <person name="Freedman E."/>
            <person name="Gellesch M."/>
            <person name="Goldberg J."/>
            <person name="Griggs A."/>
            <person name="Gujja S."/>
            <person name="Heilman E."/>
            <person name="Heiman D."/>
            <person name="Howarth C."/>
            <person name="Mehta T."/>
            <person name="Neiman D."/>
            <person name="Pearson M."/>
            <person name="Roberts A."/>
            <person name="Saif S."/>
            <person name="Shea T."/>
            <person name="Shenoy N."/>
            <person name="Sisk P."/>
            <person name="Stolte C."/>
            <person name="Sykes S."/>
            <person name="White J."/>
            <person name="Yandava C."/>
            <person name="Burger G."/>
            <person name="Gray M.W."/>
            <person name="Holland P.W.H."/>
            <person name="King N."/>
            <person name="Lang F.B.F."/>
            <person name="Roger A.J."/>
            <person name="Ruiz-Trillo I."/>
            <person name="Haas B."/>
            <person name="Nusbaum C."/>
            <person name="Birren B."/>
        </authorList>
    </citation>
    <scope>NUCLEOTIDE SEQUENCE [LARGE SCALE GENOMIC DNA]</scope>
    <source>
        <strain evidence="2 3">JP610</strain>
    </source>
</reference>
<name>A0A0L0FDG9_9EUKA</name>
<keyword evidence="3" id="KW-1185">Reference proteome</keyword>
<dbReference type="Proteomes" id="UP000054560">
    <property type="component" value="Unassembled WGS sequence"/>
</dbReference>
<evidence type="ECO:0000313" key="2">
    <source>
        <dbReference type="EMBL" id="KNC74805.1"/>
    </source>
</evidence>
<dbReference type="Pfam" id="PF00168">
    <property type="entry name" value="C2"/>
    <property type="match status" value="1"/>
</dbReference>
<accession>A0A0L0FDG9</accession>
<dbReference type="PROSITE" id="PS50004">
    <property type="entry name" value="C2"/>
    <property type="match status" value="1"/>
</dbReference>
<organism evidence="2 3">
    <name type="scientific">Sphaeroforma arctica JP610</name>
    <dbReference type="NCBI Taxonomy" id="667725"/>
    <lineage>
        <taxon>Eukaryota</taxon>
        <taxon>Ichthyosporea</taxon>
        <taxon>Ichthyophonida</taxon>
        <taxon>Sphaeroforma</taxon>
    </lineage>
</organism>
<dbReference type="InterPro" id="IPR000008">
    <property type="entry name" value="C2_dom"/>
</dbReference>
<feature type="domain" description="C2" evidence="1">
    <location>
        <begin position="1"/>
        <end position="89"/>
    </location>
</feature>
<evidence type="ECO:0000259" key="1">
    <source>
        <dbReference type="PROSITE" id="PS50004"/>
    </source>
</evidence>
<evidence type="ECO:0000313" key="3">
    <source>
        <dbReference type="Proteomes" id="UP000054560"/>
    </source>
</evidence>
<dbReference type="AlphaFoldDB" id="A0A0L0FDG9"/>
<dbReference type="Gene3D" id="2.60.40.150">
    <property type="entry name" value="C2 domain"/>
    <property type="match status" value="1"/>
</dbReference>
<dbReference type="EMBL" id="KQ244074">
    <property type="protein sequence ID" value="KNC74805.1"/>
    <property type="molecule type" value="Genomic_DNA"/>
</dbReference>
<feature type="non-terminal residue" evidence="2">
    <location>
        <position position="106"/>
    </location>
</feature>
<dbReference type="CDD" id="cd00030">
    <property type="entry name" value="C2"/>
    <property type="match status" value="1"/>
</dbReference>